<evidence type="ECO:0000259" key="4">
    <source>
        <dbReference type="PROSITE" id="PS50995"/>
    </source>
</evidence>
<evidence type="ECO:0000256" key="2">
    <source>
        <dbReference type="ARBA" id="ARBA00023125"/>
    </source>
</evidence>
<dbReference type="GO" id="GO:0006950">
    <property type="term" value="P:response to stress"/>
    <property type="evidence" value="ECO:0007669"/>
    <property type="project" value="TreeGrafter"/>
</dbReference>
<dbReference type="Gene3D" id="1.10.10.10">
    <property type="entry name" value="Winged helix-like DNA-binding domain superfamily/Winged helix DNA-binding domain"/>
    <property type="match status" value="1"/>
</dbReference>
<dbReference type="InterPro" id="IPR036388">
    <property type="entry name" value="WH-like_DNA-bd_sf"/>
</dbReference>
<evidence type="ECO:0000313" key="5">
    <source>
        <dbReference type="EMBL" id="MBH0236500.1"/>
    </source>
</evidence>
<dbReference type="SUPFAM" id="SSF46785">
    <property type="entry name" value="Winged helix' DNA-binding domain"/>
    <property type="match status" value="1"/>
</dbReference>
<dbReference type="RefSeq" id="WP_197309605.1">
    <property type="nucleotide sequence ID" value="NZ_JADZLT010000038.1"/>
</dbReference>
<dbReference type="Pfam" id="PF01047">
    <property type="entry name" value="MarR"/>
    <property type="match status" value="1"/>
</dbReference>
<dbReference type="InterPro" id="IPR036390">
    <property type="entry name" value="WH_DNA-bd_sf"/>
</dbReference>
<dbReference type="InterPro" id="IPR039422">
    <property type="entry name" value="MarR/SlyA-like"/>
</dbReference>
<dbReference type="GO" id="GO:0003700">
    <property type="term" value="F:DNA-binding transcription factor activity"/>
    <property type="evidence" value="ECO:0007669"/>
    <property type="project" value="InterPro"/>
</dbReference>
<keyword evidence="3" id="KW-0804">Transcription</keyword>
<dbReference type="InterPro" id="IPR000835">
    <property type="entry name" value="HTH_MarR-typ"/>
</dbReference>
<dbReference type="PROSITE" id="PS01117">
    <property type="entry name" value="HTH_MARR_1"/>
    <property type="match status" value="1"/>
</dbReference>
<dbReference type="SMART" id="SM00347">
    <property type="entry name" value="HTH_MARR"/>
    <property type="match status" value="1"/>
</dbReference>
<dbReference type="PANTHER" id="PTHR33164">
    <property type="entry name" value="TRANSCRIPTIONAL REGULATOR, MARR FAMILY"/>
    <property type="match status" value="1"/>
</dbReference>
<evidence type="ECO:0000256" key="3">
    <source>
        <dbReference type="ARBA" id="ARBA00023163"/>
    </source>
</evidence>
<reference evidence="5" key="1">
    <citation type="submission" date="2020-12" db="EMBL/GenBank/DDBJ databases">
        <title>Methylobrevis albus sp. nov., isolated from fresh water lack sediment.</title>
        <authorList>
            <person name="Zou Q."/>
        </authorList>
    </citation>
    <scope>NUCLEOTIDE SEQUENCE</scope>
    <source>
        <strain evidence="5">L22</strain>
    </source>
</reference>
<dbReference type="AlphaFoldDB" id="A0A931MX95"/>
<organism evidence="5 6">
    <name type="scientific">Methylobrevis albus</name>
    <dbReference type="NCBI Taxonomy" id="2793297"/>
    <lineage>
        <taxon>Bacteria</taxon>
        <taxon>Pseudomonadati</taxon>
        <taxon>Pseudomonadota</taxon>
        <taxon>Alphaproteobacteria</taxon>
        <taxon>Hyphomicrobiales</taxon>
        <taxon>Pleomorphomonadaceae</taxon>
        <taxon>Methylobrevis</taxon>
    </lineage>
</organism>
<proteinExistence type="predicted"/>
<dbReference type="PANTHER" id="PTHR33164:SF105">
    <property type="entry name" value="TRANSCRIPTIONAL REPRESSOR PROTEIN-RELATED"/>
    <property type="match status" value="1"/>
</dbReference>
<comment type="caution">
    <text evidence="5">The sequence shown here is derived from an EMBL/GenBank/DDBJ whole genome shotgun (WGS) entry which is preliminary data.</text>
</comment>
<dbReference type="EMBL" id="JADZLT010000038">
    <property type="protein sequence ID" value="MBH0236500.1"/>
    <property type="molecule type" value="Genomic_DNA"/>
</dbReference>
<feature type="domain" description="HTH marR-type" evidence="4">
    <location>
        <begin position="14"/>
        <end position="146"/>
    </location>
</feature>
<accession>A0A931MX95</accession>
<keyword evidence="1" id="KW-0805">Transcription regulation</keyword>
<sequence>MEQQVDGQHGGVWDACANSAVRRAARRLGQLYDDAIEGSGLRATQFSLLAQIRLLGAPALQPLASALAMDLSALGHSLKPLLRDGLVTIEPDDRDRRVRRVSLTPAGARRLEDVERAWRAAQQRFEALVGADDAAALQRILSKVASPEFAAAFRAPAPAEDAPSE</sequence>
<gene>
    <name evidence="5" type="ORF">I5731_01575</name>
</gene>
<protein>
    <submittedName>
        <fullName evidence="5">Winged helix-turn-helix transcriptional regulator</fullName>
    </submittedName>
</protein>
<dbReference type="PROSITE" id="PS50995">
    <property type="entry name" value="HTH_MARR_2"/>
    <property type="match status" value="1"/>
</dbReference>
<evidence type="ECO:0000256" key="1">
    <source>
        <dbReference type="ARBA" id="ARBA00023015"/>
    </source>
</evidence>
<keyword evidence="6" id="KW-1185">Reference proteome</keyword>
<dbReference type="Proteomes" id="UP000631694">
    <property type="component" value="Unassembled WGS sequence"/>
</dbReference>
<dbReference type="InterPro" id="IPR023187">
    <property type="entry name" value="Tscrpt_reg_MarR-type_CS"/>
</dbReference>
<dbReference type="GO" id="GO:0003677">
    <property type="term" value="F:DNA binding"/>
    <property type="evidence" value="ECO:0007669"/>
    <property type="project" value="UniProtKB-KW"/>
</dbReference>
<name>A0A931MX95_9HYPH</name>
<evidence type="ECO:0000313" key="6">
    <source>
        <dbReference type="Proteomes" id="UP000631694"/>
    </source>
</evidence>
<keyword evidence="2" id="KW-0238">DNA-binding</keyword>